<dbReference type="Proteomes" id="UP000734854">
    <property type="component" value="Unassembled WGS sequence"/>
</dbReference>
<dbReference type="InterPro" id="IPR056139">
    <property type="entry name" value="DUF7722"/>
</dbReference>
<protein>
    <recommendedName>
        <fullName evidence="1">DUF7722 domain-containing protein</fullName>
    </recommendedName>
</protein>
<feature type="domain" description="DUF7722" evidence="1">
    <location>
        <begin position="33"/>
        <end position="78"/>
    </location>
</feature>
<name>A0A8J5FSB3_ZINOF</name>
<dbReference type="EMBL" id="JACMSC010000014">
    <property type="protein sequence ID" value="KAG6489950.1"/>
    <property type="molecule type" value="Genomic_DNA"/>
</dbReference>
<dbReference type="PANTHER" id="PTHR33513">
    <property type="entry name" value="OS06G0523300 PROTEIN"/>
    <property type="match status" value="1"/>
</dbReference>
<comment type="caution">
    <text evidence="2">The sequence shown here is derived from an EMBL/GenBank/DDBJ whole genome shotgun (WGS) entry which is preliminary data.</text>
</comment>
<sequence>MEAMVAKLDHNSANFFTSSSDGGGGGFHLPVHYPRYNKDDYEAMPEWELDRLLVQYGLPVAGDLADKRGFAIGAFVWPPSDNAGANDVLN</sequence>
<dbReference type="Pfam" id="PF24847">
    <property type="entry name" value="DUF7722"/>
    <property type="match status" value="1"/>
</dbReference>
<evidence type="ECO:0000313" key="3">
    <source>
        <dbReference type="Proteomes" id="UP000734854"/>
    </source>
</evidence>
<accession>A0A8J5FSB3</accession>
<dbReference type="PANTHER" id="PTHR33513:SF4">
    <property type="entry name" value="GB|AAF04428.1"/>
    <property type="match status" value="1"/>
</dbReference>
<dbReference type="AlphaFoldDB" id="A0A8J5FSB3"/>
<reference evidence="2 3" key="1">
    <citation type="submission" date="2020-08" db="EMBL/GenBank/DDBJ databases">
        <title>Plant Genome Project.</title>
        <authorList>
            <person name="Zhang R.-G."/>
        </authorList>
    </citation>
    <scope>NUCLEOTIDE SEQUENCE [LARGE SCALE GENOMIC DNA]</scope>
    <source>
        <tissue evidence="2">Rhizome</tissue>
    </source>
</reference>
<evidence type="ECO:0000313" key="2">
    <source>
        <dbReference type="EMBL" id="KAG6489950.1"/>
    </source>
</evidence>
<proteinExistence type="predicted"/>
<gene>
    <name evidence="2" type="ORF">ZIOFF_051232</name>
</gene>
<evidence type="ECO:0000259" key="1">
    <source>
        <dbReference type="Pfam" id="PF24847"/>
    </source>
</evidence>
<keyword evidence="3" id="KW-1185">Reference proteome</keyword>
<organism evidence="2 3">
    <name type="scientific">Zingiber officinale</name>
    <name type="common">Ginger</name>
    <name type="synonym">Amomum zingiber</name>
    <dbReference type="NCBI Taxonomy" id="94328"/>
    <lineage>
        <taxon>Eukaryota</taxon>
        <taxon>Viridiplantae</taxon>
        <taxon>Streptophyta</taxon>
        <taxon>Embryophyta</taxon>
        <taxon>Tracheophyta</taxon>
        <taxon>Spermatophyta</taxon>
        <taxon>Magnoliopsida</taxon>
        <taxon>Liliopsida</taxon>
        <taxon>Zingiberales</taxon>
        <taxon>Zingiberaceae</taxon>
        <taxon>Zingiber</taxon>
    </lineage>
</organism>